<dbReference type="AlphaFoldDB" id="A0AA35ZSX5"/>
<name>A0AA35ZSX5_LACSI</name>
<sequence length="226" mass="25990">MYPSRFTCIITTEFYMATNHVNAVAFNSTAALVKPTKETKFKKPPNMRKIRLQHPQQGKDFTVDFVNDDGKAVCSLCKNTFEKMESLYGHMMEDHSDGDWKTFFTVPKTPTVIKVADSMLTPVLRWKLTQKRGCHPSSCKLPSMRKRVGLKTVDHDQGLEAENTHLELEVTLGRSSITQTSEILRQIPVDQESKGRREVVFNFDLNQTPPMDMQEEDEQFSEKIVW</sequence>
<reference evidence="3" key="1">
    <citation type="submission" date="2023-04" db="EMBL/GenBank/DDBJ databases">
        <authorList>
            <person name="Vijverberg K."/>
            <person name="Xiong W."/>
            <person name="Schranz E."/>
        </authorList>
    </citation>
    <scope>NUCLEOTIDE SEQUENCE</scope>
</reference>
<evidence type="ECO:0000313" key="3">
    <source>
        <dbReference type="EMBL" id="CAI9298283.1"/>
    </source>
</evidence>
<dbReference type="PROSITE" id="PS00028">
    <property type="entry name" value="ZINC_FINGER_C2H2_1"/>
    <property type="match status" value="1"/>
</dbReference>
<gene>
    <name evidence="3" type="ORF">LSALG_LOCUS37054</name>
</gene>
<proteinExistence type="predicted"/>
<feature type="domain" description="C2H2-type" evidence="2">
    <location>
        <begin position="74"/>
        <end position="95"/>
    </location>
</feature>
<dbReference type="Proteomes" id="UP001177003">
    <property type="component" value="Chromosome 8"/>
</dbReference>
<keyword evidence="4" id="KW-1185">Reference proteome</keyword>
<dbReference type="InterPro" id="IPR013087">
    <property type="entry name" value="Znf_C2H2_type"/>
</dbReference>
<protein>
    <recommendedName>
        <fullName evidence="2">C2H2-type domain-containing protein</fullName>
    </recommendedName>
</protein>
<feature type="region of interest" description="Disordered" evidence="1">
    <location>
        <begin position="207"/>
        <end position="226"/>
    </location>
</feature>
<evidence type="ECO:0000259" key="2">
    <source>
        <dbReference type="PROSITE" id="PS00028"/>
    </source>
</evidence>
<evidence type="ECO:0000313" key="4">
    <source>
        <dbReference type="Proteomes" id="UP001177003"/>
    </source>
</evidence>
<organism evidence="3 4">
    <name type="scientific">Lactuca saligna</name>
    <name type="common">Willowleaf lettuce</name>
    <dbReference type="NCBI Taxonomy" id="75948"/>
    <lineage>
        <taxon>Eukaryota</taxon>
        <taxon>Viridiplantae</taxon>
        <taxon>Streptophyta</taxon>
        <taxon>Embryophyta</taxon>
        <taxon>Tracheophyta</taxon>
        <taxon>Spermatophyta</taxon>
        <taxon>Magnoliopsida</taxon>
        <taxon>eudicotyledons</taxon>
        <taxon>Gunneridae</taxon>
        <taxon>Pentapetalae</taxon>
        <taxon>asterids</taxon>
        <taxon>campanulids</taxon>
        <taxon>Asterales</taxon>
        <taxon>Asteraceae</taxon>
        <taxon>Cichorioideae</taxon>
        <taxon>Cichorieae</taxon>
        <taxon>Lactucinae</taxon>
        <taxon>Lactuca</taxon>
    </lineage>
</organism>
<accession>A0AA35ZSX5</accession>
<evidence type="ECO:0000256" key="1">
    <source>
        <dbReference type="SAM" id="MobiDB-lite"/>
    </source>
</evidence>
<dbReference type="EMBL" id="OX465084">
    <property type="protein sequence ID" value="CAI9298283.1"/>
    <property type="molecule type" value="Genomic_DNA"/>
</dbReference>